<dbReference type="EMBL" id="VSRR010019580">
    <property type="protein sequence ID" value="MPC62359.1"/>
    <property type="molecule type" value="Genomic_DNA"/>
</dbReference>
<proteinExistence type="predicted"/>
<evidence type="ECO:0000256" key="1">
    <source>
        <dbReference type="SAM" id="MobiDB-lite"/>
    </source>
</evidence>
<comment type="caution">
    <text evidence="2">The sequence shown here is derived from an EMBL/GenBank/DDBJ whole genome shotgun (WGS) entry which is preliminary data.</text>
</comment>
<name>A0A5B7GXP7_PORTR</name>
<gene>
    <name evidence="2" type="ORF">E2C01_056443</name>
</gene>
<dbReference type="Proteomes" id="UP000324222">
    <property type="component" value="Unassembled WGS sequence"/>
</dbReference>
<evidence type="ECO:0000313" key="2">
    <source>
        <dbReference type="EMBL" id="MPC62359.1"/>
    </source>
</evidence>
<protein>
    <submittedName>
        <fullName evidence="2">Uncharacterized protein</fullName>
    </submittedName>
</protein>
<feature type="region of interest" description="Disordered" evidence="1">
    <location>
        <begin position="1"/>
        <end position="108"/>
    </location>
</feature>
<dbReference type="AlphaFoldDB" id="A0A5B7GXP7"/>
<feature type="compositionally biased region" description="Basic and acidic residues" evidence="1">
    <location>
        <begin position="22"/>
        <end position="34"/>
    </location>
</feature>
<keyword evidence="3" id="KW-1185">Reference proteome</keyword>
<evidence type="ECO:0000313" key="3">
    <source>
        <dbReference type="Proteomes" id="UP000324222"/>
    </source>
</evidence>
<accession>A0A5B7GXP7</accession>
<reference evidence="2 3" key="1">
    <citation type="submission" date="2019-05" db="EMBL/GenBank/DDBJ databases">
        <title>Another draft genome of Portunus trituberculatus and its Hox gene families provides insights of decapod evolution.</title>
        <authorList>
            <person name="Jeong J.-H."/>
            <person name="Song I."/>
            <person name="Kim S."/>
            <person name="Choi T."/>
            <person name="Kim D."/>
            <person name="Ryu S."/>
            <person name="Kim W."/>
        </authorList>
    </citation>
    <scope>NUCLEOTIDE SEQUENCE [LARGE SCALE GENOMIC DNA]</scope>
    <source>
        <tissue evidence="2">Muscle</tissue>
    </source>
</reference>
<organism evidence="2 3">
    <name type="scientific">Portunus trituberculatus</name>
    <name type="common">Swimming crab</name>
    <name type="synonym">Neptunus trituberculatus</name>
    <dbReference type="NCBI Taxonomy" id="210409"/>
    <lineage>
        <taxon>Eukaryota</taxon>
        <taxon>Metazoa</taxon>
        <taxon>Ecdysozoa</taxon>
        <taxon>Arthropoda</taxon>
        <taxon>Crustacea</taxon>
        <taxon>Multicrustacea</taxon>
        <taxon>Malacostraca</taxon>
        <taxon>Eumalacostraca</taxon>
        <taxon>Eucarida</taxon>
        <taxon>Decapoda</taxon>
        <taxon>Pleocyemata</taxon>
        <taxon>Brachyura</taxon>
        <taxon>Eubrachyura</taxon>
        <taxon>Portunoidea</taxon>
        <taxon>Portunidae</taxon>
        <taxon>Portuninae</taxon>
        <taxon>Portunus</taxon>
    </lineage>
</organism>
<sequence>MMVQALLFAGNSTGVPKRGGSLRKERTNRREQNQRRRNRRKASGTNGPTGLSLDTPKLRKPSHEQSGKRLPGSTGNASKGLQNLIRPGSDINQVTGNPPFNKGSHNEI</sequence>